<gene>
    <name evidence="2" type="ORF">MF672_038060</name>
</gene>
<feature type="region of interest" description="Disordered" evidence="1">
    <location>
        <begin position="58"/>
        <end position="80"/>
    </location>
</feature>
<reference evidence="2 3" key="1">
    <citation type="submission" date="2022-04" db="EMBL/GenBank/DDBJ databases">
        <title>Genome draft of Actinomadura sp. ATCC 31491.</title>
        <authorList>
            <person name="Shi X."/>
            <person name="Du Y."/>
        </authorList>
    </citation>
    <scope>NUCLEOTIDE SEQUENCE [LARGE SCALE GENOMIC DNA]</scope>
    <source>
        <strain evidence="2 3">ATCC 31491</strain>
    </source>
</reference>
<dbReference type="EMBL" id="JAKRKC020000002">
    <property type="protein sequence ID" value="MCK2219558.1"/>
    <property type="molecule type" value="Genomic_DNA"/>
</dbReference>
<keyword evidence="3" id="KW-1185">Reference proteome</keyword>
<evidence type="ECO:0000256" key="1">
    <source>
        <dbReference type="SAM" id="MobiDB-lite"/>
    </source>
</evidence>
<comment type="caution">
    <text evidence="2">The sequence shown here is derived from an EMBL/GenBank/DDBJ whole genome shotgun (WGS) entry which is preliminary data.</text>
</comment>
<proteinExistence type="predicted"/>
<protein>
    <submittedName>
        <fullName evidence="2">Phage Gp37/Gp68 family protein</fullName>
    </submittedName>
</protein>
<evidence type="ECO:0000313" key="2">
    <source>
        <dbReference type="EMBL" id="MCK2219558.1"/>
    </source>
</evidence>
<dbReference type="InterPro" id="IPR011101">
    <property type="entry name" value="DUF5131"/>
</dbReference>
<organism evidence="2 3">
    <name type="scientific">Actinomadura luzonensis</name>
    <dbReference type="NCBI Taxonomy" id="2805427"/>
    <lineage>
        <taxon>Bacteria</taxon>
        <taxon>Bacillati</taxon>
        <taxon>Actinomycetota</taxon>
        <taxon>Actinomycetes</taxon>
        <taxon>Streptosporangiales</taxon>
        <taxon>Thermomonosporaceae</taxon>
        <taxon>Actinomadura</taxon>
    </lineage>
</organism>
<dbReference type="RefSeq" id="WP_242375428.1">
    <property type="nucleotide sequence ID" value="NZ_JAKRKC020000002.1"/>
</dbReference>
<dbReference type="Pfam" id="PF07505">
    <property type="entry name" value="DUF5131"/>
    <property type="match status" value="1"/>
</dbReference>
<feature type="compositionally biased region" description="Basic and acidic residues" evidence="1">
    <location>
        <begin position="63"/>
        <end position="80"/>
    </location>
</feature>
<dbReference type="Proteomes" id="UP001317259">
    <property type="component" value="Unassembled WGS sequence"/>
</dbReference>
<sequence>MAEAGALPSLDLTGIDWVIAGGESGPGHRPLDLDWVRDLRDRCVDQGVSFFFKQVGGLTPKSGGRELDGRTWDEMPGDHS</sequence>
<accession>A0ABT0G594</accession>
<evidence type="ECO:0000313" key="3">
    <source>
        <dbReference type="Proteomes" id="UP001317259"/>
    </source>
</evidence>
<name>A0ABT0G594_9ACTN</name>